<name>J4V3C7_9GAMM</name>
<dbReference type="EMBL" id="JH611184">
    <property type="protein sequence ID" value="EJP73042.1"/>
    <property type="molecule type" value="Genomic_DNA"/>
</dbReference>
<dbReference type="Gene3D" id="2.60.450.10">
    <property type="entry name" value="Lipopolysaccharide (LPS) transport protein A like domain"/>
    <property type="match status" value="1"/>
</dbReference>
<reference evidence="1 2" key="1">
    <citation type="journal article" date="2012" name="ISME J.">
        <title>Genomic insights to SAR86, an abundant and uncultivated marine bacterial lineage.</title>
        <authorList>
            <person name="Dupont C.L."/>
            <person name="Rusch D.B."/>
            <person name="Yooseph S."/>
            <person name="Lombardo M.J."/>
            <person name="Richter R.A."/>
            <person name="Valas R."/>
            <person name="Novotny M."/>
            <person name="Yee-Greenbaum J."/>
            <person name="Selengut J.D."/>
            <person name="Haft D.H."/>
            <person name="Halpern A.L."/>
            <person name="Lasken R.S."/>
            <person name="Nealson K."/>
            <person name="Friedman R."/>
            <person name="Venter J.C."/>
        </authorList>
    </citation>
    <scope>NUCLEOTIDE SEQUENCE [LARGE SCALE GENOMIC DNA]</scope>
</reference>
<dbReference type="NCBIfam" id="TIGR04409">
    <property type="entry name" value="LptC_YrbK"/>
    <property type="match status" value="1"/>
</dbReference>
<dbReference type="GO" id="GO:0015221">
    <property type="term" value="F:lipopolysaccharide transmembrane transporter activity"/>
    <property type="evidence" value="ECO:0007669"/>
    <property type="project" value="InterPro"/>
</dbReference>
<dbReference type="InterPro" id="IPR026265">
    <property type="entry name" value="LptC"/>
</dbReference>
<dbReference type="Pfam" id="PF06835">
    <property type="entry name" value="LptC"/>
    <property type="match status" value="1"/>
</dbReference>
<evidence type="ECO:0000313" key="1">
    <source>
        <dbReference type="EMBL" id="EJP73042.1"/>
    </source>
</evidence>
<dbReference type="Proteomes" id="UP000010116">
    <property type="component" value="Unassembled WGS sequence"/>
</dbReference>
<dbReference type="HOGENOM" id="CLU_098275_2_0_6"/>
<dbReference type="AlphaFoldDB" id="J4V3C7"/>
<proteinExistence type="predicted"/>
<evidence type="ECO:0000313" key="2">
    <source>
        <dbReference type="Proteomes" id="UP000010116"/>
    </source>
</evidence>
<dbReference type="InterPro" id="IPR010664">
    <property type="entry name" value="LipoPS_assembly_LptC-rel"/>
</dbReference>
<gene>
    <name evidence="1" type="ORF">NT02SARS_1932</name>
</gene>
<keyword evidence="1" id="KW-0449">Lipoprotein</keyword>
<accession>J4V3C7</accession>
<dbReference type="PROSITE" id="PS51257">
    <property type="entry name" value="PROKAR_LIPOPROTEIN"/>
    <property type="match status" value="1"/>
</dbReference>
<protein>
    <submittedName>
        <fullName evidence="1">Putative lipoprotein</fullName>
    </submittedName>
</protein>
<organism evidence="1 2">
    <name type="scientific">SAR86 cluster bacterium SAR86B</name>
    <dbReference type="NCBI Taxonomy" id="1123867"/>
    <lineage>
        <taxon>Bacteria</taxon>
        <taxon>Pseudomonadati</taxon>
        <taxon>Pseudomonadota</taxon>
        <taxon>Gammaproteobacteria</taxon>
        <taxon>SAR86 cluster</taxon>
    </lineage>
</organism>
<dbReference type="GO" id="GO:0005886">
    <property type="term" value="C:plasma membrane"/>
    <property type="evidence" value="ECO:0007669"/>
    <property type="project" value="InterPro"/>
</dbReference>
<sequence>MRFAFFLISLILLSCDTDRDVVINQEIDVPLSIANNFTMTYTDSSQVKSYVSGNKHLDYSNSILNYSEFFDNVELIIYDDNKTSTIKSDYAIVYNQFQFMEFKGNVEITTTDNEFLITDKLYYDTENEWLFTEEKFEYSDDSNRIISNRLDSNRDFTNLVTGNLTGSINITE</sequence>